<protein>
    <submittedName>
        <fullName evidence="4">NADPH2:quinone reductase</fullName>
        <ecNumber evidence="4">1.6.5.5</ecNumber>
    </submittedName>
</protein>
<comment type="caution">
    <text evidence="4">The sequence shown here is derived from an EMBL/GenBank/DDBJ whole genome shotgun (WGS) entry which is preliminary data.</text>
</comment>
<dbReference type="InterPro" id="IPR013149">
    <property type="entry name" value="ADH-like_C"/>
</dbReference>
<dbReference type="AlphaFoldDB" id="A0AAE4CB29"/>
<accession>A0AAE4CB29</accession>
<keyword evidence="5" id="KW-1185">Reference proteome</keyword>
<reference evidence="4" key="1">
    <citation type="submission" date="2023-07" db="EMBL/GenBank/DDBJ databases">
        <title>Sequencing the genomes of 1000 actinobacteria strains.</title>
        <authorList>
            <person name="Klenk H.-P."/>
        </authorList>
    </citation>
    <scope>NUCLEOTIDE SEQUENCE</scope>
    <source>
        <strain evidence="4">DSM 44707</strain>
    </source>
</reference>
<dbReference type="GO" id="GO:0035925">
    <property type="term" value="F:mRNA 3'-UTR AU-rich region binding"/>
    <property type="evidence" value="ECO:0007669"/>
    <property type="project" value="TreeGrafter"/>
</dbReference>
<dbReference type="EC" id="1.6.5.5" evidence="4"/>
<sequence length="320" mass="32801">MRAVQVGAFGGPEELLPVRLPDPAAAPGQVVVGLHAADVLFLDTMLRSGDGQAFFPRALPYVPGFGGAGTVLETGDGVDPGWVGRRVVVRADLGYAERIAAGVDRIVPVPDEVALDQAAAMMHDGVTALRFHALGAPQKGEWVLILAAAGGAGSLLTQLAVEAGARVVAAASTERKRALARELGAEVTVDYTRPDWADTVRATIGGGATLTYDGAGGAPGAAAVEATAAGGRVVVFGTAGGLLPPDVDAAVRRGIRVFTPLSEGRPAPEVERVLLEQALDRVAQGRWRAVIGATFPLERAADAHRALAARSVVGKSLLLI</sequence>
<dbReference type="PANTHER" id="PTHR48106:SF13">
    <property type="entry name" value="QUINONE OXIDOREDUCTASE-RELATED"/>
    <property type="match status" value="1"/>
</dbReference>
<dbReference type="InterPro" id="IPR036291">
    <property type="entry name" value="NAD(P)-bd_dom_sf"/>
</dbReference>
<keyword evidence="2 4" id="KW-0560">Oxidoreductase</keyword>
<name>A0AAE4CB29_9ACTN</name>
<dbReference type="SUPFAM" id="SSF51735">
    <property type="entry name" value="NAD(P)-binding Rossmann-fold domains"/>
    <property type="match status" value="1"/>
</dbReference>
<evidence type="ECO:0000313" key="4">
    <source>
        <dbReference type="EMBL" id="MDR7275190.1"/>
    </source>
</evidence>
<dbReference type="SUPFAM" id="SSF50129">
    <property type="entry name" value="GroES-like"/>
    <property type="match status" value="1"/>
</dbReference>
<organism evidence="4 5">
    <name type="scientific">Catenuloplanes atrovinosus</name>
    <dbReference type="NCBI Taxonomy" id="137266"/>
    <lineage>
        <taxon>Bacteria</taxon>
        <taxon>Bacillati</taxon>
        <taxon>Actinomycetota</taxon>
        <taxon>Actinomycetes</taxon>
        <taxon>Micromonosporales</taxon>
        <taxon>Micromonosporaceae</taxon>
        <taxon>Catenuloplanes</taxon>
    </lineage>
</organism>
<dbReference type="SMART" id="SM00829">
    <property type="entry name" value="PKS_ER"/>
    <property type="match status" value="1"/>
</dbReference>
<dbReference type="PANTHER" id="PTHR48106">
    <property type="entry name" value="QUINONE OXIDOREDUCTASE PIG3-RELATED"/>
    <property type="match status" value="1"/>
</dbReference>
<dbReference type="GO" id="GO:0003960">
    <property type="term" value="F:quinone reductase (NADPH) activity"/>
    <property type="evidence" value="ECO:0007669"/>
    <property type="project" value="UniProtKB-EC"/>
</dbReference>
<feature type="domain" description="Enoyl reductase (ER)" evidence="3">
    <location>
        <begin position="10"/>
        <end position="318"/>
    </location>
</feature>
<dbReference type="Gene3D" id="3.90.180.10">
    <property type="entry name" value="Medium-chain alcohol dehydrogenases, catalytic domain"/>
    <property type="match status" value="1"/>
</dbReference>
<evidence type="ECO:0000256" key="2">
    <source>
        <dbReference type="ARBA" id="ARBA00023002"/>
    </source>
</evidence>
<evidence type="ECO:0000259" key="3">
    <source>
        <dbReference type="SMART" id="SM00829"/>
    </source>
</evidence>
<dbReference type="GO" id="GO:0070402">
    <property type="term" value="F:NADPH binding"/>
    <property type="evidence" value="ECO:0007669"/>
    <property type="project" value="TreeGrafter"/>
</dbReference>
<proteinExistence type="predicted"/>
<dbReference type="Gene3D" id="3.40.50.720">
    <property type="entry name" value="NAD(P)-binding Rossmann-like Domain"/>
    <property type="match status" value="1"/>
</dbReference>
<evidence type="ECO:0000256" key="1">
    <source>
        <dbReference type="ARBA" id="ARBA00022857"/>
    </source>
</evidence>
<dbReference type="Pfam" id="PF00107">
    <property type="entry name" value="ADH_zinc_N"/>
    <property type="match status" value="1"/>
</dbReference>
<dbReference type="InterPro" id="IPR020843">
    <property type="entry name" value="ER"/>
</dbReference>
<keyword evidence="1" id="KW-0521">NADP</keyword>
<dbReference type="RefSeq" id="WP_310365848.1">
    <property type="nucleotide sequence ID" value="NZ_JAVDYB010000001.1"/>
</dbReference>
<dbReference type="EMBL" id="JAVDYB010000001">
    <property type="protein sequence ID" value="MDR7275190.1"/>
    <property type="molecule type" value="Genomic_DNA"/>
</dbReference>
<evidence type="ECO:0000313" key="5">
    <source>
        <dbReference type="Proteomes" id="UP001183643"/>
    </source>
</evidence>
<dbReference type="InterPro" id="IPR011032">
    <property type="entry name" value="GroES-like_sf"/>
</dbReference>
<dbReference type="Proteomes" id="UP001183643">
    <property type="component" value="Unassembled WGS sequence"/>
</dbReference>
<gene>
    <name evidence="4" type="ORF">J2S41_001968</name>
</gene>
<dbReference type="GO" id="GO:0005829">
    <property type="term" value="C:cytosol"/>
    <property type="evidence" value="ECO:0007669"/>
    <property type="project" value="TreeGrafter"/>
</dbReference>
<dbReference type="InterPro" id="IPR013154">
    <property type="entry name" value="ADH-like_N"/>
</dbReference>
<dbReference type="Pfam" id="PF08240">
    <property type="entry name" value="ADH_N"/>
    <property type="match status" value="1"/>
</dbReference>